<evidence type="ECO:0000256" key="1">
    <source>
        <dbReference type="SAM" id="MobiDB-lite"/>
    </source>
</evidence>
<proteinExistence type="predicted"/>
<keyword evidence="2" id="KW-0812">Transmembrane</keyword>
<organism evidence="3 4">
    <name type="scientific">Spizellomyces punctatus (strain DAOM BR117)</name>
    <dbReference type="NCBI Taxonomy" id="645134"/>
    <lineage>
        <taxon>Eukaryota</taxon>
        <taxon>Fungi</taxon>
        <taxon>Fungi incertae sedis</taxon>
        <taxon>Chytridiomycota</taxon>
        <taxon>Chytridiomycota incertae sedis</taxon>
        <taxon>Chytridiomycetes</taxon>
        <taxon>Spizellomycetales</taxon>
        <taxon>Spizellomycetaceae</taxon>
        <taxon>Spizellomyces</taxon>
    </lineage>
</organism>
<feature type="transmembrane region" description="Helical" evidence="2">
    <location>
        <begin position="78"/>
        <end position="95"/>
    </location>
</feature>
<keyword evidence="2" id="KW-1133">Transmembrane helix</keyword>
<dbReference type="RefSeq" id="XP_016605043.1">
    <property type="nucleotide sequence ID" value="XM_016755971.1"/>
</dbReference>
<feature type="transmembrane region" description="Helical" evidence="2">
    <location>
        <begin position="131"/>
        <end position="149"/>
    </location>
</feature>
<reference evidence="3 4" key="1">
    <citation type="submission" date="2009-08" db="EMBL/GenBank/DDBJ databases">
        <title>The Genome Sequence of Spizellomyces punctatus strain DAOM BR117.</title>
        <authorList>
            <consortium name="The Broad Institute Genome Sequencing Platform"/>
            <person name="Russ C."/>
            <person name="Cuomo C."/>
            <person name="Shea T."/>
            <person name="Young S.K."/>
            <person name="Zeng Q."/>
            <person name="Koehrsen M."/>
            <person name="Haas B."/>
            <person name="Borodovsky M."/>
            <person name="Guigo R."/>
            <person name="Alvarado L."/>
            <person name="Berlin A."/>
            <person name="Bochicchio J."/>
            <person name="Borenstein D."/>
            <person name="Chapman S."/>
            <person name="Chen Z."/>
            <person name="Engels R."/>
            <person name="Freedman E."/>
            <person name="Gellesch M."/>
            <person name="Goldberg J."/>
            <person name="Griggs A."/>
            <person name="Gujja S."/>
            <person name="Heiman D."/>
            <person name="Hepburn T."/>
            <person name="Howarth C."/>
            <person name="Jen D."/>
            <person name="Larson L."/>
            <person name="Lewis B."/>
            <person name="Mehta T."/>
            <person name="Park D."/>
            <person name="Pearson M."/>
            <person name="Roberts A."/>
            <person name="Saif S."/>
            <person name="Shenoy N."/>
            <person name="Sisk P."/>
            <person name="Stolte C."/>
            <person name="Sykes S."/>
            <person name="Thomson T."/>
            <person name="Walk T."/>
            <person name="White J."/>
            <person name="Yandava C."/>
            <person name="Burger G."/>
            <person name="Gray M.W."/>
            <person name="Holland P.W.H."/>
            <person name="King N."/>
            <person name="Lang F.B.F."/>
            <person name="Roger A.J."/>
            <person name="Ruiz-Trillo I."/>
            <person name="Lander E."/>
            <person name="Nusbaum C."/>
        </authorList>
    </citation>
    <scope>NUCLEOTIDE SEQUENCE [LARGE SCALE GENOMIC DNA]</scope>
    <source>
        <strain evidence="3 4">DAOM BR117</strain>
    </source>
</reference>
<keyword evidence="4" id="KW-1185">Reference proteome</keyword>
<keyword evidence="2" id="KW-0472">Membrane</keyword>
<feature type="transmembrane region" description="Helical" evidence="2">
    <location>
        <begin position="48"/>
        <end position="66"/>
    </location>
</feature>
<evidence type="ECO:0000256" key="2">
    <source>
        <dbReference type="SAM" id="Phobius"/>
    </source>
</evidence>
<name>A0A0L0H8J6_SPIPD</name>
<accession>A0A0L0H8J6</accession>
<dbReference type="InParanoid" id="A0A0L0H8J6"/>
<gene>
    <name evidence="3" type="ORF">SPPG_07819</name>
</gene>
<feature type="transmembrane region" description="Helical" evidence="2">
    <location>
        <begin position="107"/>
        <end position="125"/>
    </location>
</feature>
<dbReference type="OrthoDB" id="3358048at2759"/>
<dbReference type="Proteomes" id="UP000053201">
    <property type="component" value="Unassembled WGS sequence"/>
</dbReference>
<feature type="region of interest" description="Disordered" evidence="1">
    <location>
        <begin position="1"/>
        <end position="20"/>
    </location>
</feature>
<dbReference type="GeneID" id="27691008"/>
<sequence>MHKRTPFTSKDAEEEEDDNIVLDEQQQEEIIATLKREADHHQQVYENVFYKVSFMASGLYLLASLLPLPLNPLPQYRLAYLLSAAICLTTPFLSFRHPVTEPLAYSAVKYVPFVVALIPPFLMYLGDGWTGVGVGCLPLVLVLGQWYAIRAMGEVREGVEGLEGFKYKYKGA</sequence>
<evidence type="ECO:0000313" key="4">
    <source>
        <dbReference type="Proteomes" id="UP000053201"/>
    </source>
</evidence>
<dbReference type="OMA" id="IVEEDWN"/>
<dbReference type="EMBL" id="KQ257466">
    <property type="protein sequence ID" value="KNC97003.1"/>
    <property type="molecule type" value="Genomic_DNA"/>
</dbReference>
<evidence type="ECO:0000313" key="3">
    <source>
        <dbReference type="EMBL" id="KNC97003.1"/>
    </source>
</evidence>
<dbReference type="VEuPathDB" id="FungiDB:SPPG_07819"/>
<protein>
    <submittedName>
        <fullName evidence="3">Uncharacterized protein</fullName>
    </submittedName>
</protein>
<dbReference type="AlphaFoldDB" id="A0A0L0H8J6"/>